<accession>A0A2C5TB68</accession>
<dbReference type="EMBL" id="PDLK01000002">
    <property type="protein sequence ID" value="PHH06365.1"/>
    <property type="molecule type" value="Genomic_DNA"/>
</dbReference>
<dbReference type="AlphaFoldDB" id="A0A2C5TB68"/>
<gene>
    <name evidence="1" type="ORF">CRX53_21665</name>
</gene>
<proteinExistence type="predicted"/>
<organism evidence="1 2">
    <name type="scientific">Leclercia adecarboxylata</name>
    <dbReference type="NCBI Taxonomy" id="83655"/>
    <lineage>
        <taxon>Bacteria</taxon>
        <taxon>Pseudomonadati</taxon>
        <taxon>Pseudomonadota</taxon>
        <taxon>Gammaproteobacteria</taxon>
        <taxon>Enterobacterales</taxon>
        <taxon>Enterobacteriaceae</taxon>
        <taxon>Leclercia</taxon>
    </lineage>
</organism>
<name>A0A2C5TB68_9ENTR</name>
<comment type="caution">
    <text evidence="1">The sequence shown here is derived from an EMBL/GenBank/DDBJ whole genome shotgun (WGS) entry which is preliminary data.</text>
</comment>
<evidence type="ECO:0000313" key="2">
    <source>
        <dbReference type="Proteomes" id="UP000222768"/>
    </source>
</evidence>
<reference evidence="2" key="1">
    <citation type="submission" date="2017-09" db="EMBL/GenBank/DDBJ databases">
        <title>FDA dAtabase for Regulatory Grade micrObial Sequences (FDA-ARGOS): Supporting development and validation of Infectious Disease Dx tests.</title>
        <authorList>
            <person name="Minogue T."/>
            <person name="Wolcott M."/>
            <person name="Wasieloski L."/>
            <person name="Aguilar W."/>
            <person name="Moore D."/>
            <person name="Tallon L."/>
            <person name="Sadzewicz L."/>
            <person name="Ott S."/>
            <person name="Zhao X."/>
            <person name="Nagaraj S."/>
            <person name="Vavikolanu K."/>
            <person name="Aluvathingal J."/>
            <person name="Nadendla S."/>
            <person name="Sichtig H."/>
        </authorList>
    </citation>
    <scope>NUCLEOTIDE SEQUENCE [LARGE SCALE GENOMIC DNA]</scope>
    <source>
        <strain evidence="2">FDAARGOS_404</strain>
    </source>
</reference>
<protein>
    <submittedName>
        <fullName evidence="1">Uncharacterized protein</fullName>
    </submittedName>
</protein>
<evidence type="ECO:0000313" key="1">
    <source>
        <dbReference type="EMBL" id="PHH06365.1"/>
    </source>
</evidence>
<dbReference type="Proteomes" id="UP000222768">
    <property type="component" value="Unassembled WGS sequence"/>
</dbReference>
<sequence>MAVACIIFSYFWRTKGHITHSKSDISICNKRSHRRKKKQKANNFQTRKITSMKCFTEINT</sequence>